<dbReference type="Pfam" id="PF10074">
    <property type="entry name" value="RovC_DNA-bd"/>
    <property type="match status" value="1"/>
</dbReference>
<evidence type="ECO:0000313" key="3">
    <source>
        <dbReference type="Proteomes" id="UP001138661"/>
    </source>
</evidence>
<comment type="caution">
    <text evidence="2">The sequence shown here is derived from an EMBL/GenBank/DDBJ whole genome shotgun (WGS) entry which is preliminary data.</text>
</comment>
<dbReference type="InterPro" id="IPR018754">
    <property type="entry name" value="RovC-like_DNA-bd"/>
</dbReference>
<protein>
    <submittedName>
        <fullName evidence="2">DUF2285 domain-containing protein</fullName>
    </submittedName>
</protein>
<feature type="domain" description="T6SS Transcription factor RovC-like DNA binding" evidence="1">
    <location>
        <begin position="16"/>
        <end position="117"/>
    </location>
</feature>
<organism evidence="2 3">
    <name type="scientific">Roseobacter insulae</name>
    <dbReference type="NCBI Taxonomy" id="2859783"/>
    <lineage>
        <taxon>Bacteria</taxon>
        <taxon>Pseudomonadati</taxon>
        <taxon>Pseudomonadota</taxon>
        <taxon>Alphaproteobacteria</taxon>
        <taxon>Rhodobacterales</taxon>
        <taxon>Roseobacteraceae</taxon>
        <taxon>Roseobacter</taxon>
    </lineage>
</organism>
<evidence type="ECO:0000259" key="1">
    <source>
        <dbReference type="Pfam" id="PF10074"/>
    </source>
</evidence>
<name>A0A9X1JYP0_9RHOB</name>
<evidence type="ECO:0000313" key="2">
    <source>
        <dbReference type="EMBL" id="MBW4706409.1"/>
    </source>
</evidence>
<dbReference type="Proteomes" id="UP001138661">
    <property type="component" value="Unassembled WGS sequence"/>
</dbReference>
<dbReference type="EMBL" id="JAHXDN010000001">
    <property type="protein sequence ID" value="MBW4706409.1"/>
    <property type="molecule type" value="Genomic_DNA"/>
</dbReference>
<accession>A0A9X1JYP0</accession>
<sequence length="126" mass="14203">MVSDNSFVAEQPLGILLPLDPDWSIRIDTAQRLRTVWHGRKTPFLFTDQRRRRIGHALRTTDAKQSGARLRDIAIAYFGAGRIGAEPWKTSALKAQVARLARYGEVLVSDGYRQLLRGKTAARSQE</sequence>
<reference evidence="2" key="1">
    <citation type="submission" date="2021-07" db="EMBL/GenBank/DDBJ databases">
        <title>Roseobacter insulae sp. nov., isolated from a tidal flat.</title>
        <authorList>
            <person name="Park S."/>
            <person name="Yoon J.-H."/>
        </authorList>
    </citation>
    <scope>NUCLEOTIDE SEQUENCE</scope>
    <source>
        <strain evidence="2">YSTF-M11</strain>
    </source>
</reference>
<proteinExistence type="predicted"/>
<gene>
    <name evidence="2" type="ORF">KX928_01260</name>
</gene>
<keyword evidence="3" id="KW-1185">Reference proteome</keyword>
<dbReference type="AlphaFoldDB" id="A0A9X1JYP0"/>